<feature type="domain" description="Sodium/calcium exchanger membrane region" evidence="10">
    <location>
        <begin position="857"/>
        <end position="1001"/>
    </location>
</feature>
<accession>A0A1V8SQE3</accession>
<dbReference type="EMBL" id="NAJO01000031">
    <property type="protein sequence ID" value="OQO01280.1"/>
    <property type="molecule type" value="Genomic_DNA"/>
</dbReference>
<evidence type="ECO:0000313" key="11">
    <source>
        <dbReference type="EMBL" id="OQO01280.1"/>
    </source>
</evidence>
<dbReference type="STRING" id="1507870.A0A1V8SQE3"/>
<feature type="transmembrane region" description="Helical" evidence="9">
    <location>
        <begin position="361"/>
        <end position="380"/>
    </location>
</feature>
<feature type="compositionally biased region" description="Polar residues" evidence="8">
    <location>
        <begin position="218"/>
        <end position="231"/>
    </location>
</feature>
<dbReference type="GO" id="GO:0007034">
    <property type="term" value="P:vacuolar transport"/>
    <property type="evidence" value="ECO:0007669"/>
    <property type="project" value="InterPro"/>
</dbReference>
<evidence type="ECO:0000256" key="2">
    <source>
        <dbReference type="ARBA" id="ARBA00008170"/>
    </source>
</evidence>
<keyword evidence="3" id="KW-0813">Transport</keyword>
<comment type="caution">
    <text evidence="11">The sequence shown here is derived from an EMBL/GenBank/DDBJ whole genome shotgun (WGS) entry which is preliminary data.</text>
</comment>
<feature type="transmembrane region" description="Helical" evidence="9">
    <location>
        <begin position="494"/>
        <end position="515"/>
    </location>
</feature>
<dbReference type="Pfam" id="PF01699">
    <property type="entry name" value="Na_Ca_ex"/>
    <property type="match status" value="2"/>
</dbReference>
<feature type="compositionally biased region" description="Polar residues" evidence="8">
    <location>
        <begin position="794"/>
        <end position="819"/>
    </location>
</feature>
<dbReference type="GO" id="GO:0012505">
    <property type="term" value="C:endomembrane system"/>
    <property type="evidence" value="ECO:0007669"/>
    <property type="project" value="UniProtKB-SubCell"/>
</dbReference>
<evidence type="ECO:0000313" key="12">
    <source>
        <dbReference type="Proteomes" id="UP000192596"/>
    </source>
</evidence>
<proteinExistence type="inferred from homology"/>
<feature type="domain" description="Sodium/calcium exchanger membrane region" evidence="10">
    <location>
        <begin position="362"/>
        <end position="517"/>
    </location>
</feature>
<protein>
    <recommendedName>
        <fullName evidence="10">Sodium/calcium exchanger membrane region domain-containing protein</fullName>
    </recommendedName>
</protein>
<gene>
    <name evidence="11" type="ORF">B0A48_12833</name>
</gene>
<feature type="compositionally biased region" description="Basic residues" evidence="8">
    <location>
        <begin position="672"/>
        <end position="691"/>
    </location>
</feature>
<evidence type="ECO:0000256" key="9">
    <source>
        <dbReference type="SAM" id="Phobius"/>
    </source>
</evidence>
<feature type="transmembrane region" description="Helical" evidence="9">
    <location>
        <begin position="333"/>
        <end position="355"/>
    </location>
</feature>
<feature type="compositionally biased region" description="Polar residues" evidence="8">
    <location>
        <begin position="265"/>
        <end position="281"/>
    </location>
</feature>
<evidence type="ECO:0000256" key="3">
    <source>
        <dbReference type="ARBA" id="ARBA00022448"/>
    </source>
</evidence>
<keyword evidence="7 9" id="KW-0472">Membrane</keyword>
<name>A0A1V8SQE3_9PEZI</name>
<evidence type="ECO:0000256" key="1">
    <source>
        <dbReference type="ARBA" id="ARBA00004127"/>
    </source>
</evidence>
<dbReference type="GO" id="GO:0006874">
    <property type="term" value="P:intracellular calcium ion homeostasis"/>
    <property type="evidence" value="ECO:0007669"/>
    <property type="project" value="TreeGrafter"/>
</dbReference>
<feature type="transmembrane region" description="Helical" evidence="9">
    <location>
        <begin position="420"/>
        <end position="443"/>
    </location>
</feature>
<keyword evidence="4 9" id="KW-0812">Transmembrane</keyword>
<dbReference type="GO" id="GO:0000329">
    <property type="term" value="C:fungal-type vacuole membrane"/>
    <property type="evidence" value="ECO:0007669"/>
    <property type="project" value="TreeGrafter"/>
</dbReference>
<comment type="subcellular location">
    <subcellularLocation>
        <location evidence="1">Endomembrane system</location>
        <topology evidence="1">Multi-pass membrane protein</topology>
    </subcellularLocation>
</comment>
<dbReference type="GO" id="GO:0015369">
    <property type="term" value="F:calcium:proton antiporter activity"/>
    <property type="evidence" value="ECO:0007669"/>
    <property type="project" value="TreeGrafter"/>
</dbReference>
<sequence length="1018" mass="108669">MSGLEKALFNLKFTAKQLNRQAAKAGKDEQAEKAKLKKAIQQGHADIAKIYAQNAIRKQNEKVNLLRLGSRIDAVSSRVQTAVTMRSVTGSMANVVKGMDGAMKAMDLEKISAVMDRFETQFEDLDVATGYYENATSSATAVATPQDDVDKLMSQVADEAGVELSQEMNSAAPANELKAAPEEERADKLGERLHKVKQIARHHRYDKGAEPSKLPSFHHSSPGASSTSNTGRLDKQDGRGSPFGPYDRANSRGAADAGAEGGVATTHSINTSQHASNTESSAAAPPVKSEAAGSGISALNGTESNDQTTTFKPPMTKRMIAGSKRFGMHTKDALLHSWVNLLLIFVPIGIIAKGVGLNDSIIFSMNAVAIIPLAGLLSHATESVASRLGDTIGALLNVTFGNAVELIIFIIALVKNEIRIVQASLLGSILANLLLILGMAFLFGGLRYREQIYNSTVTQMSACLLSLSVMSLLLPTAFHFSFNDNSTDEANTKTLAVSRGTSVVLLLVYVLYLLFQLKSHAYMYESTPQEIIDEESHPGVLADMLNSSSSSDTSSSSSDSDSNSSGSHKTAGGRIKRMIKRRRRKSSASTATSTPSVPSVVSSPSTLEKQGGYWESHNGTPGVSRLATIGRSAQGDDANDADGEATGGHDGAPRVRDFGGDDGSVDASVPPKVRKSKKRAKKQRKHHRRHHVQEDENAIELEATANPNAAMEQSEKNERARVGFSADVQFMPSPATADQAPVKRPFNMRGLSTRAPALRPGLSQMLSNTVFTTPPPALPAPNANPVVRKRSSGLRRTSSLPDRLNRSNTPNSTAQSTAASRHGPLPPYTHQAARVRSENEEVVLGEDEKPMMSRTAAIVMLLLSTVLVAICAEFMVDAIPGMIANSPAVSEAFIGLIILPIVGNAAEHVTAVTVATKNKMDLAIGVAVGSSIQIALFVTPVVVLLGWILKTEMSLYFNIFETISLFVTVFVVNFLVLDGRSNYLEGSLLIAAYVIIALAAFYYPSGDSQSAAGGASRF</sequence>
<comment type="similarity">
    <text evidence="2">Belongs to the Ca(2+):cation antiporter (CaCA) (TC 2.A.19) family.</text>
</comment>
<feature type="compositionally biased region" description="Low complexity" evidence="8">
    <location>
        <begin position="547"/>
        <end position="567"/>
    </location>
</feature>
<dbReference type="FunFam" id="1.20.1420.30:FF:000016">
    <property type="entry name" value="Membrane bound cation transporter"/>
    <property type="match status" value="1"/>
</dbReference>
<dbReference type="InterPro" id="IPR004713">
    <property type="entry name" value="CaH_exchang"/>
</dbReference>
<feature type="region of interest" description="Disordered" evidence="8">
    <location>
        <begin position="773"/>
        <end position="842"/>
    </location>
</feature>
<evidence type="ECO:0000256" key="5">
    <source>
        <dbReference type="ARBA" id="ARBA00022989"/>
    </source>
</evidence>
<feature type="transmembrane region" description="Helical" evidence="9">
    <location>
        <begin position="922"/>
        <end position="949"/>
    </location>
</feature>
<dbReference type="InterPro" id="IPR044880">
    <property type="entry name" value="NCX_ion-bd_dom_sf"/>
</dbReference>
<keyword evidence="6" id="KW-0406">Ion transport</keyword>
<dbReference type="InterPro" id="IPR005024">
    <property type="entry name" value="Snf7_fam"/>
</dbReference>
<feature type="transmembrane region" description="Helical" evidence="9">
    <location>
        <begin position="955"/>
        <end position="976"/>
    </location>
</feature>
<feature type="compositionally biased region" description="Low complexity" evidence="8">
    <location>
        <begin position="253"/>
        <end position="264"/>
    </location>
</feature>
<dbReference type="InterPro" id="IPR004837">
    <property type="entry name" value="NaCa_Exmemb"/>
</dbReference>
<evidence type="ECO:0000259" key="10">
    <source>
        <dbReference type="Pfam" id="PF01699"/>
    </source>
</evidence>
<keyword evidence="12" id="KW-1185">Reference proteome</keyword>
<dbReference type="Proteomes" id="UP000192596">
    <property type="component" value="Unassembled WGS sequence"/>
</dbReference>
<evidence type="ECO:0000256" key="8">
    <source>
        <dbReference type="SAM" id="MobiDB-lite"/>
    </source>
</evidence>
<reference evidence="12" key="1">
    <citation type="submission" date="2017-03" db="EMBL/GenBank/DDBJ databases">
        <title>Genomes of endolithic fungi from Antarctica.</title>
        <authorList>
            <person name="Coleine C."/>
            <person name="Masonjones S."/>
            <person name="Stajich J.E."/>
        </authorList>
    </citation>
    <scope>NUCLEOTIDE SEQUENCE [LARGE SCALE GENOMIC DNA]</scope>
    <source>
        <strain evidence="12">CCFEE 5527</strain>
    </source>
</reference>
<dbReference type="Pfam" id="PF03357">
    <property type="entry name" value="Snf7"/>
    <property type="match status" value="1"/>
</dbReference>
<feature type="region of interest" description="Disordered" evidence="8">
    <location>
        <begin position="201"/>
        <end position="316"/>
    </location>
</feature>
<feature type="compositionally biased region" description="Polar residues" evidence="8">
    <location>
        <begin position="297"/>
        <end position="311"/>
    </location>
</feature>
<dbReference type="Gene3D" id="1.20.1420.30">
    <property type="entry name" value="NCX, central ion-binding region"/>
    <property type="match status" value="2"/>
</dbReference>
<feature type="transmembrane region" description="Helical" evidence="9">
    <location>
        <begin position="464"/>
        <end position="482"/>
    </location>
</feature>
<dbReference type="Gene3D" id="6.10.140.1230">
    <property type="match status" value="1"/>
</dbReference>
<feature type="compositionally biased region" description="Low complexity" evidence="8">
    <location>
        <begin position="587"/>
        <end position="606"/>
    </location>
</feature>
<evidence type="ECO:0000256" key="7">
    <source>
        <dbReference type="ARBA" id="ARBA00023136"/>
    </source>
</evidence>
<dbReference type="OrthoDB" id="10266568at2759"/>
<keyword evidence="5 9" id="KW-1133">Transmembrane helix</keyword>
<dbReference type="PANTHER" id="PTHR31503:SF18">
    <property type="entry name" value="CA(2+)_H(+) EXCHANGER, PUTATIVE (EUROFUNG)-RELATED"/>
    <property type="match status" value="1"/>
</dbReference>
<dbReference type="InParanoid" id="A0A1V8SQE3"/>
<organism evidence="11 12">
    <name type="scientific">Cryoendolithus antarcticus</name>
    <dbReference type="NCBI Taxonomy" id="1507870"/>
    <lineage>
        <taxon>Eukaryota</taxon>
        <taxon>Fungi</taxon>
        <taxon>Dikarya</taxon>
        <taxon>Ascomycota</taxon>
        <taxon>Pezizomycotina</taxon>
        <taxon>Dothideomycetes</taxon>
        <taxon>Dothideomycetidae</taxon>
        <taxon>Cladosporiales</taxon>
        <taxon>Cladosporiaceae</taxon>
        <taxon>Cryoendolithus</taxon>
    </lineage>
</organism>
<evidence type="ECO:0000256" key="6">
    <source>
        <dbReference type="ARBA" id="ARBA00023065"/>
    </source>
</evidence>
<feature type="transmembrane region" description="Helical" evidence="9">
    <location>
        <begin position="983"/>
        <end position="1003"/>
    </location>
</feature>
<feature type="transmembrane region" description="Helical" evidence="9">
    <location>
        <begin position="856"/>
        <end position="876"/>
    </location>
</feature>
<feature type="transmembrane region" description="Helical" evidence="9">
    <location>
        <begin position="392"/>
        <end position="414"/>
    </location>
</feature>
<dbReference type="AlphaFoldDB" id="A0A1V8SQE3"/>
<feature type="region of interest" description="Disordered" evidence="8">
    <location>
        <begin position="542"/>
        <end position="700"/>
    </location>
</feature>
<feature type="compositionally biased region" description="Basic residues" evidence="8">
    <location>
        <begin position="574"/>
        <end position="586"/>
    </location>
</feature>
<dbReference type="PANTHER" id="PTHR31503">
    <property type="entry name" value="VACUOLAR CALCIUM ION TRANSPORTER"/>
    <property type="match status" value="1"/>
</dbReference>
<evidence type="ECO:0000256" key="4">
    <source>
        <dbReference type="ARBA" id="ARBA00022692"/>
    </source>
</evidence>
<dbReference type="FunFam" id="1.20.1420.30:FF:000011">
    <property type="entry name" value="Vacuolar calcium ion transporter"/>
    <property type="match status" value="1"/>
</dbReference>